<keyword evidence="6 13" id="KW-0032">Aminotransferase</keyword>
<comment type="catalytic activity">
    <reaction evidence="11 13">
        <text>(8S)-8-amino-7-oxononanoate + S-adenosyl-L-methionine = S-adenosyl-4-methylsulfanyl-2-oxobutanoate + (7R,8S)-7,8-diammoniononanoate</text>
        <dbReference type="Rhea" id="RHEA:16861"/>
        <dbReference type="ChEBI" id="CHEBI:16490"/>
        <dbReference type="ChEBI" id="CHEBI:59789"/>
        <dbReference type="ChEBI" id="CHEBI:149468"/>
        <dbReference type="ChEBI" id="CHEBI:149469"/>
        <dbReference type="EC" id="2.6.1.62"/>
    </reaction>
</comment>
<dbReference type="InterPro" id="IPR005815">
    <property type="entry name" value="BioA"/>
</dbReference>
<dbReference type="Pfam" id="PF00202">
    <property type="entry name" value="Aminotran_3"/>
    <property type="match status" value="1"/>
</dbReference>
<dbReference type="EMBL" id="DROK01000136">
    <property type="protein sequence ID" value="HHI97112.1"/>
    <property type="molecule type" value="Genomic_DNA"/>
</dbReference>
<evidence type="ECO:0000256" key="7">
    <source>
        <dbReference type="ARBA" id="ARBA00022679"/>
    </source>
</evidence>
<evidence type="ECO:0000256" key="5">
    <source>
        <dbReference type="ARBA" id="ARBA00022490"/>
    </source>
</evidence>
<evidence type="ECO:0000313" key="14">
    <source>
        <dbReference type="EMBL" id="HHI97112.1"/>
    </source>
</evidence>
<dbReference type="GO" id="GO:0005737">
    <property type="term" value="C:cytoplasm"/>
    <property type="evidence" value="ECO:0007669"/>
    <property type="project" value="UniProtKB-SubCell"/>
</dbReference>
<keyword evidence="8 13" id="KW-0949">S-adenosyl-L-methionine</keyword>
<gene>
    <name evidence="13 14" type="primary">bioA</name>
    <name evidence="14" type="ORF">ENJ96_04600</name>
</gene>
<dbReference type="InterPro" id="IPR049704">
    <property type="entry name" value="Aminotrans_3_PPA_site"/>
</dbReference>
<comment type="pathway">
    <text evidence="3 13">Cofactor biosynthesis; biotin biosynthesis; 7,8-diaminononanoate from 8-amino-7-oxononanoate (SAM route): step 1/1.</text>
</comment>
<dbReference type="Gene3D" id="3.90.1150.10">
    <property type="entry name" value="Aspartate Aminotransferase, domain 1"/>
    <property type="match status" value="1"/>
</dbReference>
<feature type="binding site" evidence="13">
    <location>
        <position position="262"/>
    </location>
    <ligand>
        <name>pyridoxal 5'-phosphate</name>
        <dbReference type="ChEBI" id="CHEBI:597326"/>
    </ligand>
</feature>
<comment type="similarity">
    <text evidence="12 13">Belongs to the class-III pyridoxal-phosphate-dependent aminotransferase family. BioA subfamily.</text>
</comment>
<dbReference type="GO" id="GO:0009102">
    <property type="term" value="P:biotin biosynthetic process"/>
    <property type="evidence" value="ECO:0007669"/>
    <property type="project" value="UniProtKB-UniRule"/>
</dbReference>
<dbReference type="InterPro" id="IPR015422">
    <property type="entry name" value="PyrdxlP-dep_Trfase_small"/>
</dbReference>
<evidence type="ECO:0000256" key="9">
    <source>
        <dbReference type="ARBA" id="ARBA00022756"/>
    </source>
</evidence>
<evidence type="ECO:0000256" key="2">
    <source>
        <dbReference type="ARBA" id="ARBA00004496"/>
    </source>
</evidence>
<dbReference type="InterPro" id="IPR015424">
    <property type="entry name" value="PyrdxlP-dep_Trfase"/>
</dbReference>
<evidence type="ECO:0000256" key="8">
    <source>
        <dbReference type="ARBA" id="ARBA00022691"/>
    </source>
</evidence>
<dbReference type="CDD" id="cd00610">
    <property type="entry name" value="OAT_like"/>
    <property type="match status" value="1"/>
</dbReference>
<comment type="subcellular location">
    <subcellularLocation>
        <location evidence="2 13">Cytoplasm</location>
    </subcellularLocation>
</comment>
<keyword evidence="9 13" id="KW-0093">Biotin biosynthesis</keyword>
<evidence type="ECO:0000256" key="10">
    <source>
        <dbReference type="ARBA" id="ARBA00022898"/>
    </source>
</evidence>
<dbReference type="FunFam" id="3.40.640.10:FF:000078">
    <property type="entry name" value="Adenosylmethionine-8-amino-7-oxononanoate aminotransferase"/>
    <property type="match status" value="1"/>
</dbReference>
<evidence type="ECO:0000256" key="4">
    <source>
        <dbReference type="ARBA" id="ARBA00011738"/>
    </source>
</evidence>
<keyword evidence="7 13" id="KW-0808">Transferase</keyword>
<dbReference type="Proteomes" id="UP000886101">
    <property type="component" value="Unassembled WGS sequence"/>
</dbReference>
<dbReference type="EC" id="2.6.1.62" evidence="13"/>
<dbReference type="SUPFAM" id="SSF53383">
    <property type="entry name" value="PLP-dependent transferases"/>
    <property type="match status" value="1"/>
</dbReference>
<organism evidence="14">
    <name type="scientific">Thermodesulfatator atlanticus</name>
    <dbReference type="NCBI Taxonomy" id="501497"/>
    <lineage>
        <taxon>Bacteria</taxon>
        <taxon>Pseudomonadati</taxon>
        <taxon>Thermodesulfobacteriota</taxon>
        <taxon>Thermodesulfobacteria</taxon>
        <taxon>Thermodesulfobacteriales</taxon>
        <taxon>Thermodesulfatatoraceae</taxon>
        <taxon>Thermodesulfatator</taxon>
    </lineage>
</organism>
<comment type="cofactor">
    <cofactor evidence="1 13">
        <name>pyridoxal 5'-phosphate</name>
        <dbReference type="ChEBI" id="CHEBI:597326"/>
    </cofactor>
</comment>
<dbReference type="PANTHER" id="PTHR42684">
    <property type="entry name" value="ADENOSYLMETHIONINE-8-AMINO-7-OXONONANOATE AMINOTRANSFERASE"/>
    <property type="match status" value="1"/>
</dbReference>
<dbReference type="HAMAP" id="MF_00834">
    <property type="entry name" value="BioA"/>
    <property type="match status" value="1"/>
</dbReference>
<evidence type="ECO:0000256" key="6">
    <source>
        <dbReference type="ARBA" id="ARBA00022576"/>
    </source>
</evidence>
<feature type="binding site" evidence="13">
    <location>
        <position position="422"/>
    </location>
    <ligand>
        <name>substrate</name>
    </ligand>
</feature>
<evidence type="ECO:0000256" key="12">
    <source>
        <dbReference type="ARBA" id="ARBA00060970"/>
    </source>
</evidence>
<sequence length="463" mass="52561">MVKWDKKEILALDRKHVWHPFTQMKDYEDRDPPVIVEARGTRLKTIEGQLLYDTISSWWTNIHGHLHPRLNEALKRQLELLDHVNFSGFTHPYATGVVKHLLDFLPSQLSRFFFSDNGSTAVEVALKMAFQYWQNQGFTTKTRFVCLENAYHGDTLGAVSVGGVDLFFKLYKPLTFETFRAPSPYCYRCEEGPSLTLSAEHECSLRCLQGLEEILTRHHQEVCAVILEPRLQAAGGMLVYPAAYLKALKELTEKYQVLLIFDEVATGFGRTGTMFAFEQAGVVPDLICLAKGLTGGYLPLALTVTTEEVYRAFYADYLEGKTFYHGHSFTANPLCCAVAIENLKIFKEEDPLARGKGVRARFHRLLTDLFAEEPYVGDVRFVGYVGAVELVADKDRKEPFPVEKRLGFKIYMNSLEEGLVLRPLGDVIYWFLPLCVTEAEVEEILTLSREVIRKTLKGGFKSG</sequence>
<feature type="binding site" evidence="13">
    <location>
        <position position="151"/>
    </location>
    <ligand>
        <name>substrate</name>
    </ligand>
</feature>
<accession>A0A7V5U2G3</accession>
<dbReference type="InterPro" id="IPR015421">
    <property type="entry name" value="PyrdxlP-dep_Trfase_major"/>
</dbReference>
<dbReference type="GO" id="GO:0004015">
    <property type="term" value="F:adenosylmethionine-8-amino-7-oxononanoate transaminase activity"/>
    <property type="evidence" value="ECO:0007669"/>
    <property type="project" value="UniProtKB-UniRule"/>
</dbReference>
<feature type="binding site" evidence="13">
    <location>
        <position position="326"/>
    </location>
    <ligand>
        <name>substrate</name>
    </ligand>
</feature>
<evidence type="ECO:0000256" key="13">
    <source>
        <dbReference type="HAMAP-Rule" id="MF_00834"/>
    </source>
</evidence>
<comment type="subunit">
    <text evidence="4 13">Homodimer.</text>
</comment>
<dbReference type="GO" id="GO:0030170">
    <property type="term" value="F:pyridoxal phosphate binding"/>
    <property type="evidence" value="ECO:0007669"/>
    <property type="project" value="UniProtKB-UniRule"/>
</dbReference>
<protein>
    <recommendedName>
        <fullName evidence="13">Adenosylmethionine-8-amino-7-oxononanoate aminotransferase</fullName>
        <ecNumber evidence="13">2.6.1.62</ecNumber>
    </recommendedName>
    <alternativeName>
        <fullName evidence="13">7,8-diamino-pelargonic acid aminotransferase</fullName>
        <shortName evidence="13">DAPA AT</shortName>
        <shortName evidence="13">DAPA aminotransferase</shortName>
    </alternativeName>
    <alternativeName>
        <fullName evidence="13">7,8-diaminononanoate synthase</fullName>
        <shortName evidence="13">DANS</shortName>
    </alternativeName>
    <alternativeName>
        <fullName evidence="13">Diaminopelargonic acid synthase</fullName>
    </alternativeName>
</protein>
<comment type="function">
    <text evidence="13">Catalyzes the transfer of the alpha-amino group from S-adenosyl-L-methionine (SAM) to 7-keto-8-aminopelargonic acid (KAPA) to form 7,8-diaminopelargonic acid (DAPA). It is the only aminotransferase known to utilize SAM as an amino donor.</text>
</comment>
<proteinExistence type="inferred from homology"/>
<evidence type="ECO:0000256" key="3">
    <source>
        <dbReference type="ARBA" id="ARBA00005063"/>
    </source>
</evidence>
<dbReference type="InterPro" id="IPR005814">
    <property type="entry name" value="Aminotrans_3"/>
</dbReference>
<feature type="site" description="Participates in the substrate recognition with KAPA and in a stacking interaction with the adenine ring of SAM" evidence="13">
    <location>
        <position position="21"/>
    </location>
</feature>
<dbReference type="PANTHER" id="PTHR42684:SF17">
    <property type="entry name" value="ADENOSYLMETHIONINE-8-AMINO-7-OXONONANOATE AMINOTRANSFERASE"/>
    <property type="match status" value="1"/>
</dbReference>
<dbReference type="AlphaFoldDB" id="A0A7V5U2G3"/>
<dbReference type="PROSITE" id="PS00600">
    <property type="entry name" value="AA_TRANSFER_CLASS_3"/>
    <property type="match status" value="1"/>
</dbReference>
<dbReference type="NCBIfam" id="TIGR00508">
    <property type="entry name" value="bioA"/>
    <property type="match status" value="1"/>
</dbReference>
<reference evidence="14" key="1">
    <citation type="journal article" date="2020" name="mSystems">
        <title>Genome- and Community-Level Interaction Insights into Carbon Utilization and Element Cycling Functions of Hydrothermarchaeota in Hydrothermal Sediment.</title>
        <authorList>
            <person name="Zhou Z."/>
            <person name="Liu Y."/>
            <person name="Xu W."/>
            <person name="Pan J."/>
            <person name="Luo Z.H."/>
            <person name="Li M."/>
        </authorList>
    </citation>
    <scope>NUCLEOTIDE SEQUENCE [LARGE SCALE GENOMIC DNA]</scope>
    <source>
        <strain evidence="14">HyVt-533</strain>
    </source>
</reference>
<name>A0A7V5U2G3_9BACT</name>
<feature type="binding site" evidence="13">
    <location>
        <position position="58"/>
    </location>
    <ligand>
        <name>substrate</name>
    </ligand>
</feature>
<evidence type="ECO:0000256" key="1">
    <source>
        <dbReference type="ARBA" id="ARBA00001933"/>
    </source>
</evidence>
<feature type="binding site" evidence="13">
    <location>
        <begin position="118"/>
        <end position="119"/>
    </location>
    <ligand>
        <name>pyridoxal 5'-phosphate</name>
        <dbReference type="ChEBI" id="CHEBI:597326"/>
    </ligand>
</feature>
<keyword evidence="10 13" id="KW-0663">Pyridoxal phosphate</keyword>
<keyword evidence="5 13" id="KW-0963">Cytoplasm</keyword>
<feature type="binding site" evidence="13">
    <location>
        <position position="291"/>
    </location>
    <ligand>
        <name>substrate</name>
    </ligand>
</feature>
<feature type="modified residue" description="N6-(pyridoxal phosphate)lysine" evidence="13">
    <location>
        <position position="291"/>
    </location>
</feature>
<dbReference type="Gene3D" id="3.40.640.10">
    <property type="entry name" value="Type I PLP-dependent aspartate aminotransferase-like (Major domain)"/>
    <property type="match status" value="1"/>
</dbReference>
<feature type="binding site" evidence="13">
    <location>
        <begin position="327"/>
        <end position="328"/>
    </location>
    <ligand>
        <name>pyridoxal 5'-phosphate</name>
        <dbReference type="ChEBI" id="CHEBI:597326"/>
    </ligand>
</feature>
<dbReference type="UniPathway" id="UPA00078">
    <property type="reaction ID" value="UER00160"/>
</dbReference>
<comment type="caution">
    <text evidence="14">The sequence shown here is derived from an EMBL/GenBank/DDBJ whole genome shotgun (WGS) entry which is preliminary data.</text>
</comment>
<evidence type="ECO:0000256" key="11">
    <source>
        <dbReference type="ARBA" id="ARBA00048449"/>
    </source>
</evidence>